<dbReference type="EMBL" id="QGKL01000021">
    <property type="protein sequence ID" value="PWQ97344.1"/>
    <property type="molecule type" value="Genomic_DNA"/>
</dbReference>
<accession>A0A317CFD7</accession>
<name>A0A317CFD7_9GAMM</name>
<dbReference type="SUPFAM" id="SSF55781">
    <property type="entry name" value="GAF domain-like"/>
    <property type="match status" value="1"/>
</dbReference>
<organism evidence="1 2">
    <name type="scientific">Leucothrix arctica</name>
    <dbReference type="NCBI Taxonomy" id="1481894"/>
    <lineage>
        <taxon>Bacteria</taxon>
        <taxon>Pseudomonadati</taxon>
        <taxon>Pseudomonadota</taxon>
        <taxon>Gammaproteobacteria</taxon>
        <taxon>Thiotrichales</taxon>
        <taxon>Thiotrichaceae</taxon>
        <taxon>Leucothrix</taxon>
    </lineage>
</organism>
<comment type="caution">
    <text evidence="1">The sequence shown here is derived from an EMBL/GenBank/DDBJ whole genome shotgun (WGS) entry which is preliminary data.</text>
</comment>
<dbReference type="InterPro" id="IPR029016">
    <property type="entry name" value="GAF-like_dom_sf"/>
</dbReference>
<dbReference type="AlphaFoldDB" id="A0A317CFD7"/>
<dbReference type="PANTHER" id="PTHR38765:SF1">
    <property type="entry name" value="DUF484 DOMAIN-CONTAINING PROTEIN"/>
    <property type="match status" value="1"/>
</dbReference>
<protein>
    <submittedName>
        <fullName evidence="1">DUF484 domain-containing protein</fullName>
    </submittedName>
</protein>
<gene>
    <name evidence="1" type="ORF">DKT75_07340</name>
</gene>
<dbReference type="Proteomes" id="UP000245506">
    <property type="component" value="Unassembled WGS sequence"/>
</dbReference>
<dbReference type="RefSeq" id="WP_109822772.1">
    <property type="nucleotide sequence ID" value="NZ_QGKL01000021.1"/>
</dbReference>
<dbReference type="PANTHER" id="PTHR38765">
    <property type="entry name" value="DUF484 DOMAIN-CONTAINING PROTEIN"/>
    <property type="match status" value="1"/>
</dbReference>
<dbReference type="Gene3D" id="3.30.450.40">
    <property type="match status" value="1"/>
</dbReference>
<dbReference type="InterPro" id="IPR007435">
    <property type="entry name" value="DUF484"/>
</dbReference>
<evidence type="ECO:0000313" key="1">
    <source>
        <dbReference type="EMBL" id="PWQ97344.1"/>
    </source>
</evidence>
<reference evidence="1 2" key="1">
    <citation type="submission" date="2018-05" db="EMBL/GenBank/DDBJ databases">
        <title>Leucothrix arctica sp. nov., isolated from Arctic seawater.</title>
        <authorList>
            <person name="Choi A."/>
            <person name="Baek K."/>
        </authorList>
    </citation>
    <scope>NUCLEOTIDE SEQUENCE [LARGE SCALE GENOMIC DNA]</scope>
    <source>
        <strain evidence="1 2">IMCC9719</strain>
    </source>
</reference>
<proteinExistence type="predicted"/>
<evidence type="ECO:0000313" key="2">
    <source>
        <dbReference type="Proteomes" id="UP000245506"/>
    </source>
</evidence>
<dbReference type="OrthoDB" id="8525200at2"/>
<sequence length="232" mass="25805">MSKTVQSEQPDTIEDNQVIEFLKNTPDFLIRNPSVLESLEVSQGITGATSLLERQTSVLRSKNKQLEGQLDALITAARSNEQIMTKLHHLTLELLRADSLDMLLSTSQDVLRSDFNADFVSFRLFHDKDEDDLPGLHFVKGDHEVMQAFHGLLDNLKPVCGTCPEEQLSFLFDENSSRIESVALVPLQGNHSIGLLALGSTEAERFNKGMGTVFLNHLGELIATAISQHLEH</sequence>
<dbReference type="Pfam" id="PF04340">
    <property type="entry name" value="DUF484"/>
    <property type="match status" value="1"/>
</dbReference>
<keyword evidence="2" id="KW-1185">Reference proteome</keyword>